<dbReference type="EMBL" id="JAUHLN010000002">
    <property type="protein sequence ID" value="MDN4073643.1"/>
    <property type="molecule type" value="Genomic_DNA"/>
</dbReference>
<feature type="domain" description="Tyr recombinase" evidence="5">
    <location>
        <begin position="150"/>
        <end position="331"/>
    </location>
</feature>
<dbReference type="PANTHER" id="PTHR30349:SF41">
    <property type="entry name" value="INTEGRASE_RECOMBINASE PROTEIN MJ0367-RELATED"/>
    <property type="match status" value="1"/>
</dbReference>
<dbReference type="Gene3D" id="1.10.150.130">
    <property type="match status" value="1"/>
</dbReference>
<evidence type="ECO:0000259" key="5">
    <source>
        <dbReference type="PROSITE" id="PS51898"/>
    </source>
</evidence>
<keyword evidence="8" id="KW-1185">Reference proteome</keyword>
<dbReference type="InterPro" id="IPR044068">
    <property type="entry name" value="CB"/>
</dbReference>
<dbReference type="PROSITE" id="PS51900">
    <property type="entry name" value="CB"/>
    <property type="match status" value="1"/>
</dbReference>
<evidence type="ECO:0000259" key="6">
    <source>
        <dbReference type="PROSITE" id="PS51900"/>
    </source>
</evidence>
<evidence type="ECO:0000313" key="7">
    <source>
        <dbReference type="EMBL" id="MDN4073643.1"/>
    </source>
</evidence>
<keyword evidence="3" id="KW-0233">DNA recombination</keyword>
<dbReference type="SUPFAM" id="SSF56349">
    <property type="entry name" value="DNA breaking-rejoining enzymes"/>
    <property type="match status" value="1"/>
</dbReference>
<protein>
    <submittedName>
        <fullName evidence="7">Tyrosine-type recombinase/integrase</fullName>
    </submittedName>
</protein>
<evidence type="ECO:0000256" key="1">
    <source>
        <dbReference type="ARBA" id="ARBA00008857"/>
    </source>
</evidence>
<dbReference type="Pfam" id="PF00589">
    <property type="entry name" value="Phage_integrase"/>
    <property type="match status" value="1"/>
</dbReference>
<comment type="similarity">
    <text evidence="1">Belongs to the 'phage' integrase family.</text>
</comment>
<accession>A0ABT8E6V3</accession>
<dbReference type="InterPro" id="IPR050090">
    <property type="entry name" value="Tyrosine_recombinase_XerCD"/>
</dbReference>
<dbReference type="InterPro" id="IPR011010">
    <property type="entry name" value="DNA_brk_join_enz"/>
</dbReference>
<evidence type="ECO:0000256" key="4">
    <source>
        <dbReference type="PROSITE-ProRule" id="PRU01248"/>
    </source>
</evidence>
<proteinExistence type="inferred from homology"/>
<dbReference type="RefSeq" id="WP_290399751.1">
    <property type="nucleotide sequence ID" value="NZ_JAUHLN010000002.1"/>
</dbReference>
<gene>
    <name evidence="7" type="ORF">QYF49_11590</name>
</gene>
<name>A0ABT8E6V3_9BACL</name>
<dbReference type="PROSITE" id="PS51898">
    <property type="entry name" value="TYR_RECOMBINASE"/>
    <property type="match status" value="1"/>
</dbReference>
<feature type="domain" description="Core-binding (CB)" evidence="6">
    <location>
        <begin position="26"/>
        <end position="129"/>
    </location>
</feature>
<dbReference type="InterPro" id="IPR002104">
    <property type="entry name" value="Integrase_catalytic"/>
</dbReference>
<comment type="caution">
    <text evidence="7">The sequence shown here is derived from an EMBL/GenBank/DDBJ whole genome shotgun (WGS) entry which is preliminary data.</text>
</comment>
<reference evidence="7" key="1">
    <citation type="submission" date="2023-06" db="EMBL/GenBank/DDBJ databases">
        <title>Draft Genome Sequences of Representative Paenibacillus Polymyxa, Bacillus cereus, Fictibacillus sp., and Brevibacillus agri Strains Isolated from Amazonian Dark Earth.</title>
        <authorList>
            <person name="Pellegrinetti T.A."/>
            <person name="Cunha I.C.M."/>
            <person name="Chaves M.G."/>
            <person name="Freitas A.S."/>
            <person name="Silva A.V.R."/>
            <person name="Tsai S.M."/>
            <person name="Mendes L.W."/>
        </authorList>
    </citation>
    <scope>NUCLEOTIDE SEQUENCE</scope>
    <source>
        <strain evidence="7">CENA-BCM004</strain>
    </source>
</reference>
<dbReference type="InterPro" id="IPR013762">
    <property type="entry name" value="Integrase-like_cat_sf"/>
</dbReference>
<dbReference type="InterPro" id="IPR010998">
    <property type="entry name" value="Integrase_recombinase_N"/>
</dbReference>
<sequence length="351" mass="41154">MSESEKESKRKGKRVKVNRSETSKAASISALFEQFLHIKIAEGRAERTIEKYRGNHTYFMEYLQLRKLDHDIRLVTASVIRDYIVWMLNEKVRFDGHRFKKDGEKTVGLSPTTVNTRVKTLRPFFRYLKEEGAIQTDPMASVKDVREHESDITVLTVEELRRLLNAPNQRNYDDFRDYCLINVLIDGFFRINEALSLRETDIDFESNIITVRASIAKSRKARSIPVQPRTIRLLRELIKENEDFDSEYLFLANYGERLQANHFRKQLRIYAKQAGIKKRVHPHLIRHTAATLFLENGGSVRHLQLLMGHSDLRQVIRYTHLSNKSLAEQQNQYSVLNDVIGKLNKERKILR</sequence>
<dbReference type="Gene3D" id="1.10.443.10">
    <property type="entry name" value="Intergrase catalytic core"/>
    <property type="match status" value="1"/>
</dbReference>
<evidence type="ECO:0000313" key="8">
    <source>
        <dbReference type="Proteomes" id="UP001168694"/>
    </source>
</evidence>
<organism evidence="7 8">
    <name type="scientific">Fictibacillus terranigra</name>
    <dbReference type="NCBI Taxonomy" id="3058424"/>
    <lineage>
        <taxon>Bacteria</taxon>
        <taxon>Bacillati</taxon>
        <taxon>Bacillota</taxon>
        <taxon>Bacilli</taxon>
        <taxon>Bacillales</taxon>
        <taxon>Fictibacillaceae</taxon>
        <taxon>Fictibacillus</taxon>
    </lineage>
</organism>
<keyword evidence="2 4" id="KW-0238">DNA-binding</keyword>
<dbReference type="Proteomes" id="UP001168694">
    <property type="component" value="Unassembled WGS sequence"/>
</dbReference>
<evidence type="ECO:0000256" key="3">
    <source>
        <dbReference type="ARBA" id="ARBA00023172"/>
    </source>
</evidence>
<evidence type="ECO:0000256" key="2">
    <source>
        <dbReference type="ARBA" id="ARBA00023125"/>
    </source>
</evidence>
<dbReference type="PANTHER" id="PTHR30349">
    <property type="entry name" value="PHAGE INTEGRASE-RELATED"/>
    <property type="match status" value="1"/>
</dbReference>